<gene>
    <name evidence="1" type="ORF">METZ01_LOCUS258111</name>
</gene>
<protein>
    <recommendedName>
        <fullName evidence="2">Carbohydrate kinase PfkB domain-containing protein</fullName>
    </recommendedName>
</protein>
<proteinExistence type="predicted"/>
<dbReference type="InterPro" id="IPR029056">
    <property type="entry name" value="Ribokinase-like"/>
</dbReference>
<dbReference type="Gene3D" id="3.40.1190.20">
    <property type="match status" value="1"/>
</dbReference>
<dbReference type="AlphaFoldDB" id="A0A382J1H9"/>
<dbReference type="SUPFAM" id="SSF53613">
    <property type="entry name" value="Ribokinase-like"/>
    <property type="match status" value="1"/>
</dbReference>
<accession>A0A382J1H9</accession>
<feature type="non-terminal residue" evidence="1">
    <location>
        <position position="46"/>
    </location>
</feature>
<name>A0A382J1H9_9ZZZZ</name>
<dbReference type="EMBL" id="UINC01070818">
    <property type="protein sequence ID" value="SVC05257.1"/>
    <property type="molecule type" value="Genomic_DNA"/>
</dbReference>
<organism evidence="1">
    <name type="scientific">marine metagenome</name>
    <dbReference type="NCBI Taxonomy" id="408172"/>
    <lineage>
        <taxon>unclassified sequences</taxon>
        <taxon>metagenomes</taxon>
        <taxon>ecological metagenomes</taxon>
    </lineage>
</organism>
<evidence type="ECO:0008006" key="2">
    <source>
        <dbReference type="Google" id="ProtNLM"/>
    </source>
</evidence>
<sequence>MPIDAFPQEGDDAGAPSYSVETGGVVGNTAIALSKLGVNAQLIGCI</sequence>
<evidence type="ECO:0000313" key="1">
    <source>
        <dbReference type="EMBL" id="SVC05257.1"/>
    </source>
</evidence>
<reference evidence="1" key="1">
    <citation type="submission" date="2018-05" db="EMBL/GenBank/DDBJ databases">
        <authorList>
            <person name="Lanie J.A."/>
            <person name="Ng W.-L."/>
            <person name="Kazmierczak K.M."/>
            <person name="Andrzejewski T.M."/>
            <person name="Davidsen T.M."/>
            <person name="Wayne K.J."/>
            <person name="Tettelin H."/>
            <person name="Glass J.I."/>
            <person name="Rusch D."/>
            <person name="Podicherti R."/>
            <person name="Tsui H.-C.T."/>
            <person name="Winkler M.E."/>
        </authorList>
    </citation>
    <scope>NUCLEOTIDE SEQUENCE</scope>
</reference>